<dbReference type="Proteomes" id="UP001189429">
    <property type="component" value="Unassembled WGS sequence"/>
</dbReference>
<protein>
    <submittedName>
        <fullName evidence="2">Uncharacterized protein</fullName>
    </submittedName>
</protein>
<comment type="caution">
    <text evidence="2">The sequence shown here is derived from an EMBL/GenBank/DDBJ whole genome shotgun (WGS) entry which is preliminary data.</text>
</comment>
<feature type="region of interest" description="Disordered" evidence="1">
    <location>
        <begin position="331"/>
        <end position="358"/>
    </location>
</feature>
<accession>A0ABN9WD51</accession>
<sequence>MQTCCLPARSAAAPDGAPAWCTRRPARHAAQRPPSRKRQELATPKWYDKINFATGNLPMSVQPGVQFNGKMYHSGEFKGTVACGMRSHVVFKPAMAFNSEKGLQMTCDGCELQDADIWPPMWIIFTKQFELGLMGMPQMLMKGDFGGLEKATLGFEMRPYVNITVTRDGNATEGSASTKKLIAYPFRVMGLAASGFGKSYVVKVNASGNTVSTSKGINWGTVTYRDYVSKFDLGNLPEKDVLNQDMTVSLYEVDGSTETLLGSGVYTCTSLMRSQCHPSPAIVTITSSDNSEVAAVELAVVWDESPDPWFASHIRGVALSFPSVQLKDPLAGQVQSSSGNGTAGPAETQAVAKRPGWL</sequence>
<dbReference type="EMBL" id="CAUYUJ010018517">
    <property type="protein sequence ID" value="CAK0884228.1"/>
    <property type="molecule type" value="Genomic_DNA"/>
</dbReference>
<gene>
    <name evidence="2" type="ORF">PCOR1329_LOCUS66225</name>
</gene>
<proteinExistence type="predicted"/>
<organism evidence="2 3">
    <name type="scientific">Prorocentrum cordatum</name>
    <dbReference type="NCBI Taxonomy" id="2364126"/>
    <lineage>
        <taxon>Eukaryota</taxon>
        <taxon>Sar</taxon>
        <taxon>Alveolata</taxon>
        <taxon>Dinophyceae</taxon>
        <taxon>Prorocentrales</taxon>
        <taxon>Prorocentraceae</taxon>
        <taxon>Prorocentrum</taxon>
    </lineage>
</organism>
<evidence type="ECO:0000256" key="1">
    <source>
        <dbReference type="SAM" id="MobiDB-lite"/>
    </source>
</evidence>
<keyword evidence="3" id="KW-1185">Reference proteome</keyword>
<evidence type="ECO:0000313" key="2">
    <source>
        <dbReference type="EMBL" id="CAK0884228.1"/>
    </source>
</evidence>
<evidence type="ECO:0000313" key="3">
    <source>
        <dbReference type="Proteomes" id="UP001189429"/>
    </source>
</evidence>
<name>A0ABN9WD51_9DINO</name>
<reference evidence="2" key="1">
    <citation type="submission" date="2023-10" db="EMBL/GenBank/DDBJ databases">
        <authorList>
            <person name="Chen Y."/>
            <person name="Shah S."/>
            <person name="Dougan E. K."/>
            <person name="Thang M."/>
            <person name="Chan C."/>
        </authorList>
    </citation>
    <scope>NUCLEOTIDE SEQUENCE [LARGE SCALE GENOMIC DNA]</scope>
</reference>